<dbReference type="RefSeq" id="WP_007885399.1">
    <property type="nucleotide sequence ID" value="NZ_ACFY01000069.1"/>
</dbReference>
<dbReference type="EMBL" id="ACFY01000069">
    <property type="protein sequence ID" value="EEG94365.1"/>
    <property type="molecule type" value="Genomic_DNA"/>
</dbReference>
<evidence type="ECO:0008006" key="3">
    <source>
        <dbReference type="Google" id="ProtNLM"/>
    </source>
</evidence>
<evidence type="ECO:0000313" key="2">
    <source>
        <dbReference type="Proteomes" id="UP000003561"/>
    </source>
</evidence>
<name>C0FSV5_9FIRM</name>
<dbReference type="AlphaFoldDB" id="C0FSV5"/>
<reference evidence="1 2" key="2">
    <citation type="submission" date="2009-03" db="EMBL/GenBank/DDBJ databases">
        <title>Draft genome sequence of Roseburia inulinivorans (DSM 16841).</title>
        <authorList>
            <person name="Sudarsanam P."/>
            <person name="Ley R."/>
            <person name="Guruge J."/>
            <person name="Turnbaugh P.J."/>
            <person name="Mahowald M."/>
            <person name="Liep D."/>
            <person name="Gordon J."/>
        </authorList>
    </citation>
    <scope>NUCLEOTIDE SEQUENCE [LARGE SCALE GENOMIC DNA]</scope>
    <source>
        <strain evidence="1 2">DSM 16841</strain>
    </source>
</reference>
<accession>C0FSV5</accession>
<dbReference type="eggNOG" id="COG1595">
    <property type="taxonomic scope" value="Bacteria"/>
</dbReference>
<reference evidence="1 2" key="1">
    <citation type="submission" date="2009-02" db="EMBL/GenBank/DDBJ databases">
        <authorList>
            <person name="Fulton L."/>
            <person name="Clifton S."/>
            <person name="Fulton B."/>
            <person name="Xu J."/>
            <person name="Minx P."/>
            <person name="Pepin K.H."/>
            <person name="Johnson M."/>
            <person name="Bhonagiri V."/>
            <person name="Nash W.E."/>
            <person name="Mardis E.R."/>
            <person name="Wilson R.K."/>
        </authorList>
    </citation>
    <scope>NUCLEOTIDE SEQUENCE [LARGE SCALE GENOMIC DNA]</scope>
    <source>
        <strain evidence="1 2">DSM 16841</strain>
    </source>
</reference>
<gene>
    <name evidence="1" type="ORF">ROSEINA2194_01821</name>
</gene>
<dbReference type="Proteomes" id="UP000003561">
    <property type="component" value="Unassembled WGS sequence"/>
</dbReference>
<evidence type="ECO:0000313" key="1">
    <source>
        <dbReference type="EMBL" id="EEG94365.1"/>
    </source>
</evidence>
<sequence>MSEWIRIRVKDFYKDAVGELEYTYVTREVYEALADTFRKEAHAQEMRDIRHTTKDGYTEGETEDLVELTGESVEDTVIRQMEIETLQKAMQSLTPVQRERLYFYFLRA</sequence>
<protein>
    <recommendedName>
        <fullName evidence="3">Sigma-70, region 4</fullName>
    </recommendedName>
</protein>
<comment type="caution">
    <text evidence="1">The sequence shown here is derived from an EMBL/GenBank/DDBJ whole genome shotgun (WGS) entry which is preliminary data.</text>
</comment>
<proteinExistence type="predicted"/>
<organism evidence="1 2">
    <name type="scientific">Roseburia inulinivorans DSM 16841</name>
    <dbReference type="NCBI Taxonomy" id="622312"/>
    <lineage>
        <taxon>Bacteria</taxon>
        <taxon>Bacillati</taxon>
        <taxon>Bacillota</taxon>
        <taxon>Clostridia</taxon>
        <taxon>Lachnospirales</taxon>
        <taxon>Lachnospiraceae</taxon>
        <taxon>Roseburia</taxon>
    </lineage>
</organism>